<dbReference type="InterPro" id="IPR011333">
    <property type="entry name" value="SKP1/BTB/POZ_sf"/>
</dbReference>
<evidence type="ECO:0000313" key="3">
    <source>
        <dbReference type="Proteomes" id="UP000887567"/>
    </source>
</evidence>
<dbReference type="Pfam" id="PF00651">
    <property type="entry name" value="BTB"/>
    <property type="match status" value="1"/>
</dbReference>
<dbReference type="RefSeq" id="XP_020893709.1">
    <property type="nucleotide sequence ID" value="XM_021038050.2"/>
</dbReference>
<feature type="domain" description="BTB" evidence="1">
    <location>
        <begin position="22"/>
        <end position="90"/>
    </location>
</feature>
<dbReference type="SMART" id="SM00225">
    <property type="entry name" value="BTB"/>
    <property type="match status" value="1"/>
</dbReference>
<dbReference type="KEGG" id="epa:110232830"/>
<evidence type="ECO:0000313" key="2">
    <source>
        <dbReference type="EnsemblMetazoa" id="XP_020893709.1"/>
    </source>
</evidence>
<dbReference type="Proteomes" id="UP000887567">
    <property type="component" value="Unplaced"/>
</dbReference>
<dbReference type="EnsemblMetazoa" id="XM_021038050.2">
    <property type="protein sequence ID" value="XP_020893709.1"/>
    <property type="gene ID" value="LOC110232830"/>
</dbReference>
<dbReference type="AlphaFoldDB" id="A0A913WT41"/>
<evidence type="ECO:0000259" key="1">
    <source>
        <dbReference type="PROSITE" id="PS50097"/>
    </source>
</evidence>
<name>A0A913WT41_EXADI</name>
<dbReference type="SUPFAM" id="SSF54695">
    <property type="entry name" value="POZ domain"/>
    <property type="match status" value="1"/>
</dbReference>
<sequence>MAFPIMFTLNELPSFSDPWGYSDIVLKVQDERFHVHKAVLAMSSPVFKVMLQSDKFKESSMEEIPLPGKKADQFYDFLCMIYPFPVQISDNHDVQSLLELAREYQVNKLIHKCEERLLQKQSSVELILLAQEFSLKRLMEKCLSSLSRMQLQELKVHPKFEEIETCHLVSLLNNNIRWLKEQQVREIRQLKEQHRTEKAGALSIVNELNECWGFNKLPMRGCACASYTKSCDICNTVLEKYVKTKCGELIQALTDS</sequence>
<dbReference type="Gene3D" id="3.30.710.10">
    <property type="entry name" value="Potassium Channel Kv1.1, Chain A"/>
    <property type="match status" value="1"/>
</dbReference>
<dbReference type="OMA" id="TASICEH"/>
<organism evidence="2 3">
    <name type="scientific">Exaiptasia diaphana</name>
    <name type="common">Tropical sea anemone</name>
    <name type="synonym">Aiptasia pulchella</name>
    <dbReference type="NCBI Taxonomy" id="2652724"/>
    <lineage>
        <taxon>Eukaryota</taxon>
        <taxon>Metazoa</taxon>
        <taxon>Cnidaria</taxon>
        <taxon>Anthozoa</taxon>
        <taxon>Hexacorallia</taxon>
        <taxon>Actiniaria</taxon>
        <taxon>Aiptasiidae</taxon>
        <taxon>Exaiptasia</taxon>
    </lineage>
</organism>
<protein>
    <recommendedName>
        <fullName evidence="1">BTB domain-containing protein</fullName>
    </recommendedName>
</protein>
<dbReference type="OrthoDB" id="6018035at2759"/>
<dbReference type="PROSITE" id="PS50097">
    <property type="entry name" value="BTB"/>
    <property type="match status" value="1"/>
</dbReference>
<dbReference type="PANTHER" id="PTHR22744:SF17">
    <property type="entry name" value="BTB DOMAIN-CONTAINING PROTEIN"/>
    <property type="match status" value="1"/>
</dbReference>
<reference evidence="2" key="1">
    <citation type="submission" date="2022-11" db="UniProtKB">
        <authorList>
            <consortium name="EnsemblMetazoa"/>
        </authorList>
    </citation>
    <scope>IDENTIFICATION</scope>
</reference>
<dbReference type="InterPro" id="IPR000210">
    <property type="entry name" value="BTB/POZ_dom"/>
</dbReference>
<proteinExistence type="predicted"/>
<dbReference type="GeneID" id="110232830"/>
<dbReference type="PANTHER" id="PTHR22744">
    <property type="entry name" value="HELIX LOOP HELIX PROTEIN 21-RELATED"/>
    <property type="match status" value="1"/>
</dbReference>
<dbReference type="CDD" id="cd18186">
    <property type="entry name" value="BTB_POZ_ZBTB_KLHL-like"/>
    <property type="match status" value="1"/>
</dbReference>
<keyword evidence="3" id="KW-1185">Reference proteome</keyword>
<accession>A0A913WT41</accession>